<protein>
    <recommendedName>
        <fullName evidence="1">Mos1 transposase HTH domain-containing protein</fullName>
    </recommendedName>
</protein>
<accession>A0A016U7K7</accession>
<gene>
    <name evidence="2" type="primary">Acey_s0051.g2136</name>
    <name evidence="2" type="ORF">Y032_0051g2136</name>
</gene>
<feature type="domain" description="Mos1 transposase HTH" evidence="1">
    <location>
        <begin position="17"/>
        <end position="63"/>
    </location>
</feature>
<dbReference type="InterPro" id="IPR052709">
    <property type="entry name" value="Transposase-MT_Hybrid"/>
</dbReference>
<dbReference type="EMBL" id="JARK01001387">
    <property type="protein sequence ID" value="EYC11314.1"/>
    <property type="molecule type" value="Genomic_DNA"/>
</dbReference>
<dbReference type="InterPro" id="IPR041426">
    <property type="entry name" value="Mos1_HTH"/>
</dbReference>
<evidence type="ECO:0000313" key="2">
    <source>
        <dbReference type="EMBL" id="EYC11314.1"/>
    </source>
</evidence>
<dbReference type="AlphaFoldDB" id="A0A016U7K7"/>
<keyword evidence="3" id="KW-1185">Reference proteome</keyword>
<evidence type="ECO:0000259" key="1">
    <source>
        <dbReference type="Pfam" id="PF17906"/>
    </source>
</evidence>
<dbReference type="STRING" id="53326.A0A016U7K7"/>
<name>A0A016U7K7_9BILA</name>
<dbReference type="Proteomes" id="UP000024635">
    <property type="component" value="Unassembled WGS sequence"/>
</dbReference>
<comment type="caution">
    <text evidence="2">The sequence shown here is derived from an EMBL/GenBank/DDBJ whole genome shotgun (WGS) entry which is preliminary data.</text>
</comment>
<reference evidence="3" key="1">
    <citation type="journal article" date="2015" name="Nat. Genet.">
        <title>The genome and transcriptome of the zoonotic hookworm Ancylostoma ceylanicum identify infection-specific gene families.</title>
        <authorList>
            <person name="Schwarz E.M."/>
            <person name="Hu Y."/>
            <person name="Antoshechkin I."/>
            <person name="Miller M.M."/>
            <person name="Sternberg P.W."/>
            <person name="Aroian R.V."/>
        </authorList>
    </citation>
    <scope>NUCLEOTIDE SEQUENCE</scope>
    <source>
        <strain evidence="3">HY135</strain>
    </source>
</reference>
<dbReference type="PANTHER" id="PTHR46060">
    <property type="entry name" value="MARINER MOS1 TRANSPOSASE-LIKE PROTEIN"/>
    <property type="match status" value="1"/>
</dbReference>
<dbReference type="Pfam" id="PF17906">
    <property type="entry name" value="HTH_48"/>
    <property type="match status" value="1"/>
</dbReference>
<dbReference type="OrthoDB" id="616263at2759"/>
<evidence type="ECO:0000313" key="3">
    <source>
        <dbReference type="Proteomes" id="UP000024635"/>
    </source>
</evidence>
<proteinExistence type="predicted"/>
<dbReference type="PANTHER" id="PTHR46060:SF1">
    <property type="entry name" value="MARINER MOS1 TRANSPOSASE-LIKE PROTEIN"/>
    <property type="match status" value="1"/>
</dbReference>
<dbReference type="Gene3D" id="1.10.10.1450">
    <property type="match status" value="1"/>
</dbReference>
<sequence length="131" mass="14614">MRGTDAKEKEKKSIPQEHLRVIILYEWRRGTGATETVRNINGALGEESTSISTVKRCFARFKEADMDFKNKPQSGRHHMVEDSSILDAVKVDRGLAPAVSRRDSVVDIKRFSVASRLSATGKYSLDGSLMS</sequence>
<organism evidence="2 3">
    <name type="scientific">Ancylostoma ceylanicum</name>
    <dbReference type="NCBI Taxonomy" id="53326"/>
    <lineage>
        <taxon>Eukaryota</taxon>
        <taxon>Metazoa</taxon>
        <taxon>Ecdysozoa</taxon>
        <taxon>Nematoda</taxon>
        <taxon>Chromadorea</taxon>
        <taxon>Rhabditida</taxon>
        <taxon>Rhabditina</taxon>
        <taxon>Rhabditomorpha</taxon>
        <taxon>Strongyloidea</taxon>
        <taxon>Ancylostomatidae</taxon>
        <taxon>Ancylostomatinae</taxon>
        <taxon>Ancylostoma</taxon>
    </lineage>
</organism>